<reference evidence="2 3" key="1">
    <citation type="submission" date="2023-07" db="EMBL/GenBank/DDBJ databases">
        <authorList>
            <person name="Girao M."/>
            <person name="Carvalho M.F."/>
        </authorList>
    </citation>
    <scope>NUCLEOTIDE SEQUENCE [LARGE SCALE GENOMIC DNA]</scope>
    <source>
        <strain evidence="2 3">YIM65754</strain>
    </source>
</reference>
<dbReference type="RefSeq" id="WP_330137304.1">
    <property type="nucleotide sequence ID" value="NZ_JAUTXY010000032.1"/>
</dbReference>
<organism evidence="2 3">
    <name type="scientific">Rhodococcus artemisiae</name>
    <dbReference type="NCBI Taxonomy" id="714159"/>
    <lineage>
        <taxon>Bacteria</taxon>
        <taxon>Bacillati</taxon>
        <taxon>Actinomycetota</taxon>
        <taxon>Actinomycetes</taxon>
        <taxon>Mycobacteriales</taxon>
        <taxon>Nocardiaceae</taxon>
        <taxon>Rhodococcus</taxon>
    </lineage>
</organism>
<keyword evidence="3" id="KW-1185">Reference proteome</keyword>
<evidence type="ECO:0000256" key="1">
    <source>
        <dbReference type="SAM" id="MobiDB-lite"/>
    </source>
</evidence>
<dbReference type="EMBL" id="JAUTXY010000032">
    <property type="protein sequence ID" value="MEE2062268.1"/>
    <property type="molecule type" value="Genomic_DNA"/>
</dbReference>
<gene>
    <name evidence="2" type="ORF">Q7514_32560</name>
</gene>
<protein>
    <submittedName>
        <fullName evidence="2">Uncharacterized protein</fullName>
    </submittedName>
</protein>
<accession>A0ABU7LL20</accession>
<comment type="caution">
    <text evidence="2">The sequence shown here is derived from an EMBL/GenBank/DDBJ whole genome shotgun (WGS) entry which is preliminary data.</text>
</comment>
<evidence type="ECO:0000313" key="2">
    <source>
        <dbReference type="EMBL" id="MEE2062268.1"/>
    </source>
</evidence>
<proteinExistence type="predicted"/>
<name>A0ABU7LL20_9NOCA</name>
<evidence type="ECO:0000313" key="3">
    <source>
        <dbReference type="Proteomes" id="UP001336020"/>
    </source>
</evidence>
<dbReference type="Proteomes" id="UP001336020">
    <property type="component" value="Unassembled WGS sequence"/>
</dbReference>
<sequence>MSTSIPRPGEHLPGAAPGADPDAVHVEVDRLLARVQEEGAVGDPAAAIGRQAELLEQAHDVLVQALSTVDKI</sequence>
<feature type="region of interest" description="Disordered" evidence="1">
    <location>
        <begin position="1"/>
        <end position="22"/>
    </location>
</feature>